<feature type="domain" description="Trimeric autotransporter adhesin YadA-like head" evidence="12">
    <location>
        <begin position="539"/>
        <end position="565"/>
    </location>
</feature>
<evidence type="ECO:0000256" key="6">
    <source>
        <dbReference type="ARBA" id="ARBA00022692"/>
    </source>
</evidence>
<accession>A0A151Y271</accession>
<evidence type="ECO:0000313" key="15">
    <source>
        <dbReference type="EMBL" id="KYQ72143.1"/>
    </source>
</evidence>
<feature type="domain" description="Trimeric autotransporter adhesin YadA-like stalk" evidence="13">
    <location>
        <begin position="1334"/>
        <end position="1375"/>
    </location>
</feature>
<feature type="domain" description="Trimeric autotransporter adhesin YadA-like head" evidence="12">
    <location>
        <begin position="612"/>
        <end position="635"/>
    </location>
</feature>
<keyword evidence="8" id="KW-0653">Protein transport</keyword>
<keyword evidence="10" id="KW-0998">Cell outer membrane</keyword>
<dbReference type="Pfam" id="PF13018">
    <property type="entry name" value="ESPR"/>
    <property type="match status" value="1"/>
</dbReference>
<evidence type="ECO:0000259" key="13">
    <source>
        <dbReference type="Pfam" id="PF05662"/>
    </source>
</evidence>
<dbReference type="Gene3D" id="1.20.5.170">
    <property type="match status" value="2"/>
</dbReference>
<feature type="domain" description="Trimeric autotransporter adhesin YadA-like head" evidence="12">
    <location>
        <begin position="420"/>
        <end position="446"/>
    </location>
</feature>
<proteinExistence type="inferred from homology"/>
<evidence type="ECO:0000256" key="5">
    <source>
        <dbReference type="ARBA" id="ARBA00022452"/>
    </source>
</evidence>
<dbReference type="Gene3D" id="6.10.250.2030">
    <property type="match status" value="1"/>
</dbReference>
<dbReference type="Gene3D" id="3.30.1300.30">
    <property type="entry name" value="GSPII I/J protein-like"/>
    <property type="match status" value="1"/>
</dbReference>
<evidence type="ECO:0000256" key="7">
    <source>
        <dbReference type="ARBA" id="ARBA00022729"/>
    </source>
</evidence>
<dbReference type="Gene3D" id="6.10.250.2040">
    <property type="match status" value="1"/>
</dbReference>
<organism evidence="15 16">
    <name type="scientific">Acinetobacter pragensis</name>
    <dbReference type="NCBI Taxonomy" id="1806892"/>
    <lineage>
        <taxon>Bacteria</taxon>
        <taxon>Pseudomonadati</taxon>
        <taxon>Pseudomonadota</taxon>
        <taxon>Gammaproteobacteria</taxon>
        <taxon>Moraxellales</taxon>
        <taxon>Moraxellaceae</taxon>
        <taxon>Acinetobacter</taxon>
    </lineage>
</organism>
<dbReference type="RefSeq" id="WP_067668594.1">
    <property type="nucleotide sequence ID" value="NZ_LUAW01000019.1"/>
</dbReference>
<dbReference type="InterPro" id="IPR008635">
    <property type="entry name" value="Coiled_stalk_dom"/>
</dbReference>
<dbReference type="Gene3D" id="2.20.70.140">
    <property type="match status" value="3"/>
</dbReference>
<feature type="domain" description="Trimeric autotransporter adhesin YadA-like head" evidence="12">
    <location>
        <begin position="581"/>
        <end position="607"/>
    </location>
</feature>
<reference evidence="15 16" key="1">
    <citation type="submission" date="2016-03" db="EMBL/GenBank/DDBJ databases">
        <title>Acinetobacter genomospecies 28 strain ANC 4149.</title>
        <authorList>
            <person name="Radolfova-Krizova L."/>
            <person name="Nemec A."/>
        </authorList>
    </citation>
    <scope>NUCLEOTIDE SEQUENCE [LARGE SCALE GENOMIC DNA]</scope>
    <source>
        <strain evidence="15 16">ANC 4149</strain>
    </source>
</reference>
<dbReference type="InterPro" id="IPR024973">
    <property type="entry name" value="ESPR"/>
</dbReference>
<dbReference type="GO" id="GO:0015031">
    <property type="term" value="P:protein transport"/>
    <property type="evidence" value="ECO:0007669"/>
    <property type="project" value="UniProtKB-KW"/>
</dbReference>
<dbReference type="SUPFAM" id="SSF54523">
    <property type="entry name" value="Pili subunits"/>
    <property type="match status" value="1"/>
</dbReference>
<keyword evidence="7" id="KW-0732">Signal</keyword>
<evidence type="ECO:0000256" key="2">
    <source>
        <dbReference type="ARBA" id="ARBA00004442"/>
    </source>
</evidence>
<dbReference type="Gene3D" id="2.150.10.10">
    <property type="entry name" value="Serralysin-like metalloprotease, C-terminal"/>
    <property type="match status" value="7"/>
</dbReference>
<dbReference type="GO" id="GO:0009986">
    <property type="term" value="C:cell surface"/>
    <property type="evidence" value="ECO:0007669"/>
    <property type="project" value="UniProtKB-SubCell"/>
</dbReference>
<keyword evidence="16" id="KW-1185">Reference proteome</keyword>
<comment type="caution">
    <text evidence="15">The sequence shown here is derived from an EMBL/GenBank/DDBJ whole genome shotgun (WGS) entry which is preliminary data.</text>
</comment>
<evidence type="ECO:0008006" key="17">
    <source>
        <dbReference type="Google" id="ProtNLM"/>
    </source>
</evidence>
<dbReference type="GO" id="GO:0009279">
    <property type="term" value="C:cell outer membrane"/>
    <property type="evidence" value="ECO:0007669"/>
    <property type="project" value="UniProtKB-SubCell"/>
</dbReference>
<feature type="domain" description="Trimeric autotransporter adhesin YadA-like stalk" evidence="13">
    <location>
        <begin position="1681"/>
        <end position="1720"/>
    </location>
</feature>
<dbReference type="EMBL" id="LUAW01000019">
    <property type="protein sequence ID" value="KYQ72143.1"/>
    <property type="molecule type" value="Genomic_DNA"/>
</dbReference>
<dbReference type="InterPro" id="IPR011049">
    <property type="entry name" value="Serralysin-like_metalloprot_C"/>
</dbReference>
<gene>
    <name evidence="15" type="ORF">AZH43_11485</name>
</gene>
<evidence type="ECO:0000256" key="8">
    <source>
        <dbReference type="ARBA" id="ARBA00022927"/>
    </source>
</evidence>
<dbReference type="Pfam" id="PF05658">
    <property type="entry name" value="YadA_head"/>
    <property type="match status" value="12"/>
</dbReference>
<dbReference type="Pfam" id="PF05662">
    <property type="entry name" value="YadA_stalk"/>
    <property type="match status" value="7"/>
</dbReference>
<feature type="domain" description="Trimeric autotransporter adhesin YadA-like stalk" evidence="13">
    <location>
        <begin position="1522"/>
        <end position="1565"/>
    </location>
</feature>
<dbReference type="STRING" id="1806892.AZH43_11485"/>
<feature type="domain" description="Trimeric autotransporter adhesin YadA-like stalk" evidence="13">
    <location>
        <begin position="320"/>
        <end position="362"/>
    </location>
</feature>
<feature type="domain" description="Trimeric autotransporter adhesin YadA-like head" evidence="12">
    <location>
        <begin position="971"/>
        <end position="992"/>
    </location>
</feature>
<feature type="domain" description="Trimeric autotransporter adhesin YadA-like stalk" evidence="13">
    <location>
        <begin position="817"/>
        <end position="857"/>
    </location>
</feature>
<dbReference type="InterPro" id="IPR005594">
    <property type="entry name" value="YadA_C"/>
</dbReference>
<comment type="similarity">
    <text evidence="3">Belongs to the autotransporter-2 (AT-2) (TC 1.B.40) family.</text>
</comment>
<evidence type="ECO:0000259" key="12">
    <source>
        <dbReference type="Pfam" id="PF05658"/>
    </source>
</evidence>
<dbReference type="SUPFAM" id="SSF101967">
    <property type="entry name" value="Adhesin YadA, collagen-binding domain"/>
    <property type="match status" value="8"/>
</dbReference>
<evidence type="ECO:0000313" key="16">
    <source>
        <dbReference type="Proteomes" id="UP000076276"/>
    </source>
</evidence>
<dbReference type="InterPro" id="IPR045584">
    <property type="entry name" value="Pilin-like"/>
</dbReference>
<feature type="domain" description="Trimeric autotransporter adhesin YadA-like head" evidence="12">
    <location>
        <begin position="1270"/>
        <end position="1295"/>
    </location>
</feature>
<feature type="domain" description="ESPR" evidence="14">
    <location>
        <begin position="1"/>
        <end position="47"/>
    </location>
</feature>
<feature type="domain" description="Trimeric autotransporter adhesin YadA-like head" evidence="12">
    <location>
        <begin position="454"/>
        <end position="472"/>
    </location>
</feature>
<evidence type="ECO:0000256" key="4">
    <source>
        <dbReference type="ARBA" id="ARBA00022448"/>
    </source>
</evidence>
<keyword evidence="9" id="KW-0472">Membrane</keyword>
<dbReference type="Proteomes" id="UP000076276">
    <property type="component" value="Unassembled WGS sequence"/>
</dbReference>
<keyword evidence="5" id="KW-1134">Transmembrane beta strand</keyword>
<evidence type="ECO:0000256" key="1">
    <source>
        <dbReference type="ARBA" id="ARBA00004241"/>
    </source>
</evidence>
<keyword evidence="6" id="KW-0812">Transmembrane</keyword>
<evidence type="ECO:0000256" key="3">
    <source>
        <dbReference type="ARBA" id="ARBA00005848"/>
    </source>
</evidence>
<feature type="domain" description="Trimeric autotransporter adhesin YadA-like head" evidence="12">
    <location>
        <begin position="1216"/>
        <end position="1239"/>
    </location>
</feature>
<sequence length="1993" mass="195265">MNKIYKVIWNATLGQWVAVSELAKGKTKTKTVKVAVGAAIAIASGVAMPTYADVTEGNNITITTNGTDVVVATKDEVSFNKVTVGTNTTLSDAGLSTDGAVNTDTLSTIGSATIGNGLTVSAGNTLLKDTTVGGNLNVSGTTTATDITASGAVKGATLESTGNTKVGGNLNVAGTTTVTDITASGTVKGATLESTGNTKVGGNLNVAGTTTADGLITAKNGLTVSSGETSLKNTTVNGTLNVSGTTTVTGITASGAVKGATLESTGDTKVGGNLNVSGTTTVTGITASGAVKGATLESTGDTKVGGNLNVYGTANLNNNKITGLAAGDISKASSTDAVNGGQLYTVNNNIATALGTTLDSNGALVAPTYTVNNGQGSTTEFTNVKDALAYITGVDVGSGSGAGVGIKYFHTNSTKDDSRAQGTDSIAVGPEAIASGASSIAMGDKAQAYQKNNVAIGTESAAIGLNSTAIGSTTGTARAPEFTKDANGRITAIDGLDVTTDPLTDGKTTDNITAINGTPVTTTQVNALLNLLSSGSNLALGKNSLALGTSNLATGESSVALGDSSKAVANKAIAIGANGTASGEEAVSIGAGAKAVATGSLALGASSSAGRDGAVALGQGASADTTGGVSIGQNAGLNTTQGSTNDRTDLIAIGRDSGQNVVGNRNIAMGVGAGSNLSVGGNDSSDDNIAIGVNAGSNINGDDNISIGRDSNKNVANIAESVAIGSEVDATTGSTVLGNSAKATGGDYATVVGYQAKVTGDSGTALGRDSEASTNNVALGASSVAKGTSTGAAYLTGDLKTGGFNIVSVGQAGQERRITNVAAGANSTDAVNVSQLKQAQQKVADLIGGKTTVNDAGDFGGYVVELEDTGGTKHQYKTVAEAINAVSSGQISVLPGNAVLYTPDGRIANVAAGTAGTDAVNLNQLNAAIAANGQHHVSINTKNPANENNTGAAAEDSLAIGAGVTTSNAATNSVAMGFNTSANAKESVAIGNTSTQANGDSSIAIGKTALAKSTNNIAMGTNASSNGMESIAIGANIQIDKTAGTSDYAVGIGSYSEIQNADQAIAIGRKAVVQGDNGTAIGHEALAAQKNASALGNSAEATAVSATAIGNEAKASGTSANAIGDNANASDESANAIGNYATATKKSANAIGDHSNAAAENANAIGTQAQATGINANAMGNNATATKKSANAIGDHANAAAENANAIGNGAQALRDNTLAIGTSAISSGLQAIAIGNNAGAAGENANAFGNGAKASADNSNAMGTGTNVSATNGLALGTGATVTHTSAVALGSGSISGVANPTEKATINGKDYYYAGINPTSTVSVGSVGNERQIINVAAGRVSGTSTDAINGSQLFQTNEELANLANKTAQALGGGAAANQADGGISLPSYTVTTNPAGSGTKSTVSNVGDALAALDKAVNQPLGFAGDSGTASRKLGETLNIKGGATGTLTTGNIGVVANGTNQLDIRLAEKIDLGTNGSVNAGGTVINSSGLSFVDSTGTALANTPSIGKTGINAGSQKITNVKAGDVNSTSTDAVNGSQLYNAQDNVSNVIGGNATVNGQGDIVVSNIGGTGQNTINDAISSIKDSADQANKGWNLSTNGGAATNVKPTDTVNFGNTDRNVSISNDGSNVTVNLNKDQNLGKDGSMTIGDTKIDNNGLTIDGGPSVTNNGIDAGNKQITNVADGQIAAGSQDAINGGQIHDMMGAGAYDANGNLNNIGGTGETNINDAIAAVNKNAAAAKSTVEAGNNIKVETTQNNDGSTNYVVSTQDDIKLNSVTANEINAGTVNADKVVAGNTTIDNNGVSIKDGPSMTASGIDAGNKAVSNVSNGVQNSDAVNMGQLAQYLGGGAGYNNITQSFDAPNYEVNGEKYNNVGDALGALNQADQALGNRITNLGDQLQQAFQTTNKRIDDVEKKANAGIAAAMALENAPYVPGKYTYAAGAAYHGGENAIGVTLRKTADNGRWSLTGGVASGSTGDPSVRVGISGVID</sequence>
<dbReference type="CDD" id="cd12820">
    <property type="entry name" value="LbR_YadA-like"/>
    <property type="match status" value="2"/>
</dbReference>
<comment type="subcellular location">
    <subcellularLocation>
        <location evidence="2">Cell outer membrane</location>
    </subcellularLocation>
    <subcellularLocation>
        <location evidence="1">Cell surface</location>
    </subcellularLocation>
</comment>
<feature type="domain" description="Trimeric autotransporter adhesin YadA-like head" evidence="12">
    <location>
        <begin position="1061"/>
        <end position="1085"/>
    </location>
</feature>
<dbReference type="OrthoDB" id="1631723at2"/>
<name>A0A151Y271_9GAMM</name>
<feature type="domain" description="Trimeric autotransporter adhesin YadA-like stalk" evidence="13">
    <location>
        <begin position="1828"/>
        <end position="1846"/>
    </location>
</feature>
<dbReference type="InterPro" id="IPR008640">
    <property type="entry name" value="Adhesin_Head_dom"/>
</dbReference>
<evidence type="ECO:0000256" key="10">
    <source>
        <dbReference type="ARBA" id="ARBA00023237"/>
    </source>
</evidence>
<evidence type="ECO:0000259" key="11">
    <source>
        <dbReference type="Pfam" id="PF03895"/>
    </source>
</evidence>
<protein>
    <recommendedName>
        <fullName evidence="17">Autotransporter adhesin</fullName>
    </recommendedName>
</protein>
<dbReference type="Pfam" id="PF03895">
    <property type="entry name" value="YadA_anchor"/>
    <property type="match status" value="1"/>
</dbReference>
<keyword evidence="4" id="KW-0813">Transport</keyword>
<feature type="domain" description="Trimeric autotransporter adhesin YadA-like C-terminal membrane anchor" evidence="11">
    <location>
        <begin position="1934"/>
        <end position="1989"/>
    </location>
</feature>
<feature type="domain" description="Trimeric autotransporter adhesin YadA-like head" evidence="12">
    <location>
        <begin position="1090"/>
        <end position="1113"/>
    </location>
</feature>
<feature type="domain" description="Trimeric autotransporter adhesin YadA-like head" evidence="12">
    <location>
        <begin position="1017"/>
        <end position="1036"/>
    </location>
</feature>
<dbReference type="Gene3D" id="6.20.50.100">
    <property type="match status" value="1"/>
</dbReference>
<feature type="domain" description="Trimeric autotransporter adhesin YadA-like stalk" evidence="13">
    <location>
        <begin position="906"/>
        <end position="943"/>
    </location>
</feature>
<feature type="domain" description="Trimeric autotransporter adhesin YadA-like head" evidence="12">
    <location>
        <begin position="746"/>
        <end position="770"/>
    </location>
</feature>
<evidence type="ECO:0000259" key="14">
    <source>
        <dbReference type="Pfam" id="PF13018"/>
    </source>
</evidence>
<evidence type="ECO:0000256" key="9">
    <source>
        <dbReference type="ARBA" id="ARBA00023136"/>
    </source>
</evidence>